<keyword evidence="3" id="KW-0472">Membrane</keyword>
<dbReference type="PANTHER" id="PTHR24096:SF149">
    <property type="entry name" value="AMP-BINDING DOMAIN-CONTAINING PROTEIN-RELATED"/>
    <property type="match status" value="1"/>
</dbReference>
<organism evidence="6 7">
    <name type="scientific">Paralvinella palmiformis</name>
    <dbReference type="NCBI Taxonomy" id="53620"/>
    <lineage>
        <taxon>Eukaryota</taxon>
        <taxon>Metazoa</taxon>
        <taxon>Spiralia</taxon>
        <taxon>Lophotrochozoa</taxon>
        <taxon>Annelida</taxon>
        <taxon>Polychaeta</taxon>
        <taxon>Sedentaria</taxon>
        <taxon>Canalipalpata</taxon>
        <taxon>Terebellida</taxon>
        <taxon>Terebelliformia</taxon>
        <taxon>Alvinellidae</taxon>
        <taxon>Paralvinella</taxon>
    </lineage>
</organism>
<protein>
    <submittedName>
        <fullName evidence="6">Uncharacterized protein</fullName>
    </submittedName>
</protein>
<dbReference type="EMBL" id="JAODUP010000128">
    <property type="protein sequence ID" value="KAK2160675.1"/>
    <property type="molecule type" value="Genomic_DNA"/>
</dbReference>
<dbReference type="InterPro" id="IPR045851">
    <property type="entry name" value="AMP-bd_C_sf"/>
</dbReference>
<dbReference type="SUPFAM" id="SSF56801">
    <property type="entry name" value="Acetyl-CoA synthetase-like"/>
    <property type="match status" value="1"/>
</dbReference>
<dbReference type="InterPro" id="IPR025110">
    <property type="entry name" value="AMP-bd_C"/>
</dbReference>
<dbReference type="Pfam" id="PF13193">
    <property type="entry name" value="AMP-binding_C"/>
    <property type="match status" value="1"/>
</dbReference>
<dbReference type="AlphaFoldDB" id="A0AAD9N8E9"/>
<keyword evidence="3" id="KW-0812">Transmembrane</keyword>
<evidence type="ECO:0000256" key="3">
    <source>
        <dbReference type="SAM" id="Phobius"/>
    </source>
</evidence>
<gene>
    <name evidence="6" type="ORF">LSH36_128g05035</name>
</gene>
<evidence type="ECO:0000313" key="7">
    <source>
        <dbReference type="Proteomes" id="UP001208570"/>
    </source>
</evidence>
<dbReference type="GO" id="GO:0016405">
    <property type="term" value="F:CoA-ligase activity"/>
    <property type="evidence" value="ECO:0007669"/>
    <property type="project" value="TreeGrafter"/>
</dbReference>
<evidence type="ECO:0000256" key="1">
    <source>
        <dbReference type="ARBA" id="ARBA00006432"/>
    </source>
</evidence>
<keyword evidence="2" id="KW-0436">Ligase</keyword>
<reference evidence="6" key="1">
    <citation type="journal article" date="2023" name="Mol. Biol. Evol.">
        <title>Third-Generation Sequencing Reveals the Adaptive Role of the Epigenome in Three Deep-Sea Polychaetes.</title>
        <authorList>
            <person name="Perez M."/>
            <person name="Aroh O."/>
            <person name="Sun Y."/>
            <person name="Lan Y."/>
            <person name="Juniper S.K."/>
            <person name="Young C.R."/>
            <person name="Angers B."/>
            <person name="Qian P.Y."/>
        </authorList>
    </citation>
    <scope>NUCLEOTIDE SEQUENCE</scope>
    <source>
        <strain evidence="6">P08H-3</strain>
    </source>
</reference>
<dbReference type="InterPro" id="IPR000873">
    <property type="entry name" value="AMP-dep_synth/lig_dom"/>
</dbReference>
<comment type="similarity">
    <text evidence="1">Belongs to the ATP-dependent AMP-binding enzyme family.</text>
</comment>
<proteinExistence type="inferred from homology"/>
<dbReference type="Proteomes" id="UP001208570">
    <property type="component" value="Unassembled WGS sequence"/>
</dbReference>
<accession>A0AAD9N8E9</accession>
<dbReference type="InterPro" id="IPR042099">
    <property type="entry name" value="ANL_N_sf"/>
</dbReference>
<dbReference type="PANTHER" id="PTHR24096">
    <property type="entry name" value="LONG-CHAIN-FATTY-ACID--COA LIGASE"/>
    <property type="match status" value="1"/>
</dbReference>
<feature type="domain" description="AMP-dependent synthetase/ligase" evidence="4">
    <location>
        <begin position="110"/>
        <end position="469"/>
    </location>
</feature>
<evidence type="ECO:0000259" key="5">
    <source>
        <dbReference type="Pfam" id="PF13193"/>
    </source>
</evidence>
<dbReference type="Gene3D" id="3.30.300.30">
    <property type="match status" value="1"/>
</dbReference>
<evidence type="ECO:0000256" key="2">
    <source>
        <dbReference type="ARBA" id="ARBA00022598"/>
    </source>
</evidence>
<feature type="domain" description="AMP-binding enzyme C-terminal" evidence="5">
    <location>
        <begin position="520"/>
        <end position="596"/>
    </location>
</feature>
<name>A0AAD9N8E9_9ANNE</name>
<comment type="caution">
    <text evidence="6">The sequence shown here is derived from an EMBL/GenBank/DDBJ whole genome shotgun (WGS) entry which is preliminary data.</text>
</comment>
<dbReference type="Pfam" id="PF00501">
    <property type="entry name" value="AMP-binding"/>
    <property type="match status" value="1"/>
</dbReference>
<feature type="transmembrane region" description="Helical" evidence="3">
    <location>
        <begin position="167"/>
        <end position="190"/>
    </location>
</feature>
<keyword evidence="7" id="KW-1185">Reference proteome</keyword>
<evidence type="ECO:0000313" key="6">
    <source>
        <dbReference type="EMBL" id="KAK2160675.1"/>
    </source>
</evidence>
<sequence>MCLVSKKRKQRCDCSKHSYSSLRILWKGSGMDTSATEGGGGFFLLKKANGIDPLCHPDDPPRIQLDRWNISVSRPILGTWQANSAMAVRSPCPDINIPNVSFAELILNKIKSFPGKIAFIEEATGRTMTFGEFIDDVNKVARGLHSIGLENNDAVVLCLPNVMEYAVIMFGVLLAGGTVVGVVTNFTAVVTKQMFEDCNPRYVFTLPTMIDKAKDASASCSHLQEIFTVRGKIDGIRSYDDLLKLACDHELPEISVVPEEDAAVLLYTSGSTGKRKATIHTHYSIAASTLQMCSPMVTLYSGNDVTLVHRLVTHGYGLAVYFMCGLYSGCTSVFLDDYGTESLLKAIEKYKVTLLAFTPLDMALLGKYPDACRYDVSSIKTVLCSGAPLSNAVLEKFKTVYKIEDVRDAFGMTELFFVFTPQINKPHMGVGIPLPNIELKILDLTTGKPLGAGEKGELWIKSPSIAKGYKDRPEENSITFVDGWFKTGDIAYFCDNINIYIIDRLKDIIMFDSLKLAPRELEDVIQTLPGVDGVVVIGIPHEDYNEIPKAVVVKHPGSSIKAEDIIRIVEESLDTYRWLRGGVEFVDSLPKTATGKVLRRLVKESLLTKLRDNN</sequence>
<evidence type="ECO:0000259" key="4">
    <source>
        <dbReference type="Pfam" id="PF00501"/>
    </source>
</evidence>
<keyword evidence="3" id="KW-1133">Transmembrane helix</keyword>
<dbReference type="Gene3D" id="3.40.50.12780">
    <property type="entry name" value="N-terminal domain of ligase-like"/>
    <property type="match status" value="1"/>
</dbReference>